<keyword evidence="2" id="KW-0472">Membrane</keyword>
<proteinExistence type="predicted"/>
<dbReference type="EMBL" id="BANX01000025">
    <property type="protein sequence ID" value="GAC69541.1"/>
    <property type="molecule type" value="Genomic_DNA"/>
</dbReference>
<keyword evidence="2" id="KW-1133">Transmembrane helix</keyword>
<comment type="caution">
    <text evidence="4">The sequence shown here is derived from an EMBL/GenBank/DDBJ whole genome shotgun (WGS) entry which is preliminary data.</text>
</comment>
<evidence type="ECO:0000256" key="1">
    <source>
        <dbReference type="SAM" id="MobiDB-lite"/>
    </source>
</evidence>
<gene>
    <name evidence="4" type="ORF">GS4_25_01130</name>
</gene>
<feature type="region of interest" description="Disordered" evidence="1">
    <location>
        <begin position="61"/>
        <end position="142"/>
    </location>
</feature>
<dbReference type="OrthoDB" id="3712375at2"/>
<feature type="compositionally biased region" description="Basic and acidic residues" evidence="1">
    <location>
        <begin position="288"/>
        <end position="305"/>
    </location>
</feature>
<feature type="region of interest" description="Disordered" evidence="1">
    <location>
        <begin position="283"/>
        <end position="305"/>
    </location>
</feature>
<keyword evidence="5" id="KW-1185">Reference proteome</keyword>
<evidence type="ECO:0000259" key="3">
    <source>
        <dbReference type="Pfam" id="PF21946"/>
    </source>
</evidence>
<dbReference type="AlphaFoldDB" id="M0QMM3"/>
<dbReference type="RefSeq" id="WP_007622727.1">
    <property type="nucleotide sequence ID" value="NZ_BANX01000025.1"/>
</dbReference>
<evidence type="ECO:0000313" key="4">
    <source>
        <dbReference type="EMBL" id="GAC69541.1"/>
    </source>
</evidence>
<dbReference type="InterPro" id="IPR053807">
    <property type="entry name" value="LppM"/>
</dbReference>
<dbReference type="STRING" id="1223545.GS4_25_01130"/>
<feature type="compositionally biased region" description="Low complexity" evidence="1">
    <location>
        <begin position="98"/>
        <end position="133"/>
    </location>
</feature>
<reference evidence="4 5" key="1">
    <citation type="submission" date="2013-01" db="EMBL/GenBank/DDBJ databases">
        <title>Whole genome shotgun sequence of Gordonia soli NBRC 108243.</title>
        <authorList>
            <person name="Isaki-Nakamura S."/>
            <person name="Hosoyama A."/>
            <person name="Tsuchikane K."/>
            <person name="Ando Y."/>
            <person name="Baba S."/>
            <person name="Ohji S."/>
            <person name="Hamada M."/>
            <person name="Tamura T."/>
            <person name="Yamazoe A."/>
            <person name="Yamazaki S."/>
            <person name="Fujita N."/>
        </authorList>
    </citation>
    <scope>NUCLEOTIDE SEQUENCE [LARGE SCALE GENOMIC DNA]</scope>
    <source>
        <strain evidence="4 5">NBRC 108243</strain>
    </source>
</reference>
<accession>M0QMM3</accession>
<dbReference type="eggNOG" id="ENOG50332S7">
    <property type="taxonomic scope" value="Bacteria"/>
</dbReference>
<protein>
    <recommendedName>
        <fullName evidence="3">LppM domain-containing protein</fullName>
    </recommendedName>
</protein>
<evidence type="ECO:0000256" key="2">
    <source>
        <dbReference type="SAM" id="Phobius"/>
    </source>
</evidence>
<organism evidence="4 5">
    <name type="scientific">Gordonia soli NBRC 108243</name>
    <dbReference type="NCBI Taxonomy" id="1223545"/>
    <lineage>
        <taxon>Bacteria</taxon>
        <taxon>Bacillati</taxon>
        <taxon>Actinomycetota</taxon>
        <taxon>Actinomycetes</taxon>
        <taxon>Mycobacteriales</taxon>
        <taxon>Gordoniaceae</taxon>
        <taxon>Gordonia</taxon>
    </lineage>
</organism>
<feature type="domain" description="LppM" evidence="3">
    <location>
        <begin position="109"/>
        <end position="246"/>
    </location>
</feature>
<feature type="transmembrane region" description="Helical" evidence="2">
    <location>
        <begin position="257"/>
        <end position="278"/>
    </location>
</feature>
<dbReference type="Proteomes" id="UP000011666">
    <property type="component" value="Unassembled WGS sequence"/>
</dbReference>
<sequence>MSAGTAHPGTPGRIWHDVGVRSFPRRLGPVVLVLAMLSASFFLTGCLERSTTVGDRFSGSIIVATSPDNPRGAPRLDVPESMSSRVTLSDYRVGPGDGDSTSGSPSSTAESEAPSAGESGAPTSGADDAQGSSDDQDAEEPARIGTRASFTDLTAGQFSQLGDIVAGAFGDSSMSMDLTAKRSGDVVRFRGTADLTELVPGRDYVQFSVVFDGPVSATNGDQTGEYAVTWTPEPRKPSDFSADSTYADPATAAVGSWTWLLAIICVVVIAVIVRLAYVSRYRGPRPGRPRDGGRSTPSKRDPVSR</sequence>
<evidence type="ECO:0000313" key="5">
    <source>
        <dbReference type="Proteomes" id="UP000011666"/>
    </source>
</evidence>
<name>M0QMM3_9ACTN</name>
<keyword evidence="2" id="KW-0812">Transmembrane</keyword>
<dbReference type="Pfam" id="PF21946">
    <property type="entry name" value="LppM"/>
    <property type="match status" value="1"/>
</dbReference>